<dbReference type="PRINTS" id="PR00344">
    <property type="entry name" value="BCTRLSENSOR"/>
</dbReference>
<feature type="domain" description="Response regulatory" evidence="12">
    <location>
        <begin position="665"/>
        <end position="780"/>
    </location>
</feature>
<evidence type="ECO:0000256" key="9">
    <source>
        <dbReference type="SAM" id="SignalP"/>
    </source>
</evidence>
<keyword evidence="8" id="KW-0472">Membrane</keyword>
<dbReference type="SUPFAM" id="SSF52172">
    <property type="entry name" value="CheY-like"/>
    <property type="match status" value="1"/>
</dbReference>
<dbReference type="Pfam" id="PF02518">
    <property type="entry name" value="HATPase_c"/>
    <property type="match status" value="1"/>
</dbReference>
<dbReference type="CDD" id="cd00082">
    <property type="entry name" value="HisKA"/>
    <property type="match status" value="1"/>
</dbReference>
<organism evidence="13 14">
    <name type="scientific">Draconibacterium sediminis</name>
    <dbReference type="NCBI Taxonomy" id="1544798"/>
    <lineage>
        <taxon>Bacteria</taxon>
        <taxon>Pseudomonadati</taxon>
        <taxon>Bacteroidota</taxon>
        <taxon>Bacteroidia</taxon>
        <taxon>Marinilabiliales</taxon>
        <taxon>Prolixibacteraceae</taxon>
        <taxon>Draconibacterium</taxon>
    </lineage>
</organism>
<dbReference type="GO" id="GO:0043565">
    <property type="term" value="F:sequence-specific DNA binding"/>
    <property type="evidence" value="ECO:0007669"/>
    <property type="project" value="InterPro"/>
</dbReference>
<keyword evidence="8" id="KW-1133">Transmembrane helix</keyword>
<keyword evidence="14" id="KW-1185">Reference proteome</keyword>
<dbReference type="GO" id="GO:0003700">
    <property type="term" value="F:DNA-binding transcription factor activity"/>
    <property type="evidence" value="ECO:0007669"/>
    <property type="project" value="InterPro"/>
</dbReference>
<keyword evidence="3 6" id="KW-0597">Phosphoprotein</keyword>
<evidence type="ECO:0000259" key="11">
    <source>
        <dbReference type="PROSITE" id="PS50109"/>
    </source>
</evidence>
<evidence type="ECO:0000313" key="13">
    <source>
        <dbReference type="EMBL" id="KJF45510.1"/>
    </source>
</evidence>
<dbReference type="OrthoDB" id="358279at2"/>
<dbReference type="SMART" id="SM00387">
    <property type="entry name" value="HATPase_c"/>
    <property type="match status" value="1"/>
</dbReference>
<name>A0A0D8JF16_9BACT</name>
<feature type="transmembrane region" description="Helical" evidence="8">
    <location>
        <begin position="333"/>
        <end position="354"/>
    </location>
</feature>
<dbReference type="STRING" id="1544798.LH29_09170"/>
<dbReference type="InterPro" id="IPR003594">
    <property type="entry name" value="HATPase_dom"/>
</dbReference>
<dbReference type="Gene3D" id="1.10.10.60">
    <property type="entry name" value="Homeodomain-like"/>
    <property type="match status" value="2"/>
</dbReference>
<dbReference type="CDD" id="cd17574">
    <property type="entry name" value="REC_OmpR"/>
    <property type="match status" value="1"/>
</dbReference>
<dbReference type="InterPro" id="IPR003661">
    <property type="entry name" value="HisK_dim/P_dom"/>
</dbReference>
<dbReference type="Pfam" id="PF12833">
    <property type="entry name" value="HTH_18"/>
    <property type="match status" value="1"/>
</dbReference>
<evidence type="ECO:0000256" key="5">
    <source>
        <dbReference type="ARBA" id="ARBA00023163"/>
    </source>
</evidence>
<evidence type="ECO:0000256" key="7">
    <source>
        <dbReference type="SAM" id="Coils"/>
    </source>
</evidence>
<dbReference type="SUPFAM" id="SSF53822">
    <property type="entry name" value="Periplasmic binding protein-like I"/>
    <property type="match status" value="1"/>
</dbReference>
<gene>
    <name evidence="13" type="ORF">LH29_09170</name>
</gene>
<dbReference type="InterPro" id="IPR001789">
    <property type="entry name" value="Sig_transdc_resp-reg_receiver"/>
</dbReference>
<dbReference type="SUPFAM" id="SSF47384">
    <property type="entry name" value="Homodimeric domain of signal transducing histidine kinase"/>
    <property type="match status" value="1"/>
</dbReference>
<dbReference type="InterPro" id="IPR036097">
    <property type="entry name" value="HisK_dim/P_sf"/>
</dbReference>
<sequence length="914" mass="103912">MCRFILVISFVLFCLCSQAKEKFIVGFSQCSAGDWRLNMEAEMDRELMFHDDIELIKRQAEDSTLLQVQQIEELLKKDVDLMIIAPNEIEALQPVIEKIYDSGIPVILIDRKINSQKYTAYIGGNNFGIGNIAGVYLADKLKKQGQVVELLGMLSTSPALERMNGFSSALSIYPNIENVYKIHAKWNNELVHDSLSIILKKFPSVKAIFAHTDFMAEAASNVIREQFPNRDVLIVGVDGLPTAGGGIELVEKGVISATLIYPTGGKEAIRIAASILHNQSFQKNNLLPTTLIDHSNVDITKMQFQKINTLQEDITKSKNMLEILNVRYQEQQILLFVSLVLLTLVGIFLAMYLWSFKRLKISSRNLEEQKEAISNQNIELKQLSDKLEKVTQERLRFYTNISHEFRTPLTLISGPIDNLSKSTNLTGEQMELLQIAQKNVAILLKLIEQIIDFRKYELGKHDFSPVSADLKKHIEDWNGLFAEVANHKQIEFRMQATSGDDFVIDFDVEKMERIYTNLLSNAFKFAPEKGIIQILMSRKLVEGKNSVEVQVMNSGKSIPENKIKEIFDRFYQAGSKTGGSGLGLALVKGYIDIHGGKIEVTNRNGFVCFTFSIPAKQEDKNIKIEVEESDEKIVDRKDIQDVISSVIGSEDLYIFDDEFDKEKTTILLVDDHPGIRSYLKSLLKENYCVLEARDGIEGIRKAVKYVPDLIISDVMMPGIDGVEMCSHLKKELSTSHIPIILLTANAQDEKRILGFESGADDYLSKPVNVDILKVRLRNLIEGRKRLKVAFGEPHNNTQKLVPDNLIEKYFIENFEDKIEKNIENTELSVDFLSNELGISRIQLYRKVKALTNYSPIEFITIYRLKKAVHLMKMTDTNLAQIAYQVGFSAPSYFSKSFKKYYHKSPSEFLKEMRK</sequence>
<evidence type="ECO:0000256" key="6">
    <source>
        <dbReference type="PROSITE-ProRule" id="PRU00169"/>
    </source>
</evidence>
<dbReference type="Pfam" id="PF00072">
    <property type="entry name" value="Response_reg"/>
    <property type="match status" value="1"/>
</dbReference>
<dbReference type="InterPro" id="IPR011006">
    <property type="entry name" value="CheY-like_superfamily"/>
</dbReference>
<dbReference type="InterPro" id="IPR009057">
    <property type="entry name" value="Homeodomain-like_sf"/>
</dbReference>
<dbReference type="PANTHER" id="PTHR43547:SF2">
    <property type="entry name" value="HYBRID SIGNAL TRANSDUCTION HISTIDINE KINASE C"/>
    <property type="match status" value="1"/>
</dbReference>
<dbReference type="AlphaFoldDB" id="A0A0D8JF16"/>
<evidence type="ECO:0000259" key="12">
    <source>
        <dbReference type="PROSITE" id="PS50110"/>
    </source>
</evidence>
<dbReference type="InterPro" id="IPR036890">
    <property type="entry name" value="HATPase_C_sf"/>
</dbReference>
<evidence type="ECO:0000256" key="3">
    <source>
        <dbReference type="ARBA" id="ARBA00022553"/>
    </source>
</evidence>
<keyword evidence="8" id="KW-0812">Transmembrane</keyword>
<dbReference type="EC" id="2.7.13.3" evidence="2"/>
<dbReference type="CDD" id="cd06308">
    <property type="entry name" value="PBP1_sensor_kinase-like"/>
    <property type="match status" value="1"/>
</dbReference>
<evidence type="ECO:0000256" key="4">
    <source>
        <dbReference type="ARBA" id="ARBA00023015"/>
    </source>
</evidence>
<dbReference type="EMBL" id="JRHC01000001">
    <property type="protein sequence ID" value="KJF45510.1"/>
    <property type="molecule type" value="Genomic_DNA"/>
</dbReference>
<dbReference type="PATRIC" id="fig|1544798.3.peg.1844"/>
<dbReference type="InterPro" id="IPR025997">
    <property type="entry name" value="SBP_2_dom"/>
</dbReference>
<reference evidence="13 14" key="1">
    <citation type="submission" date="2014-09" db="EMBL/GenBank/DDBJ databases">
        <title>Draft Genome Sequence of Draconibacterium sp. JN14CK-3.</title>
        <authorList>
            <person name="Dong C."/>
            <person name="Lai Q."/>
            <person name="Shao Z."/>
        </authorList>
    </citation>
    <scope>NUCLEOTIDE SEQUENCE [LARGE SCALE GENOMIC DNA]</scope>
    <source>
        <strain evidence="13 14">JN14CK-3</strain>
    </source>
</reference>
<accession>A0A0D8JF16</accession>
<feature type="chain" id="PRO_5005430699" description="histidine kinase" evidence="9">
    <location>
        <begin position="20"/>
        <end position="914"/>
    </location>
</feature>
<dbReference type="Pfam" id="PF13407">
    <property type="entry name" value="Peripla_BP_4"/>
    <property type="match status" value="1"/>
</dbReference>
<protein>
    <recommendedName>
        <fullName evidence="2">histidine kinase</fullName>
        <ecNumber evidence="2">2.7.13.3</ecNumber>
    </recommendedName>
</protein>
<dbReference type="InterPro" id="IPR028082">
    <property type="entry name" value="Peripla_BP_I"/>
</dbReference>
<comment type="caution">
    <text evidence="13">The sequence shown here is derived from an EMBL/GenBank/DDBJ whole genome shotgun (WGS) entry which is preliminary data.</text>
</comment>
<dbReference type="Proteomes" id="UP000032544">
    <property type="component" value="Unassembled WGS sequence"/>
</dbReference>
<dbReference type="GO" id="GO:0000155">
    <property type="term" value="F:phosphorelay sensor kinase activity"/>
    <property type="evidence" value="ECO:0007669"/>
    <property type="project" value="InterPro"/>
</dbReference>
<feature type="coiled-coil region" evidence="7">
    <location>
        <begin position="356"/>
        <end position="393"/>
    </location>
</feature>
<proteinExistence type="predicted"/>
<dbReference type="SUPFAM" id="SSF55874">
    <property type="entry name" value="ATPase domain of HSP90 chaperone/DNA topoisomerase II/histidine kinase"/>
    <property type="match status" value="1"/>
</dbReference>
<dbReference type="PROSITE" id="PS50109">
    <property type="entry name" value="HIS_KIN"/>
    <property type="match status" value="1"/>
</dbReference>
<feature type="signal peptide" evidence="9">
    <location>
        <begin position="1"/>
        <end position="19"/>
    </location>
</feature>
<keyword evidence="7" id="KW-0175">Coiled coil</keyword>
<dbReference type="SMART" id="SM00388">
    <property type="entry name" value="HisKA"/>
    <property type="match status" value="1"/>
</dbReference>
<comment type="catalytic activity">
    <reaction evidence="1">
        <text>ATP + protein L-histidine = ADP + protein N-phospho-L-histidine.</text>
        <dbReference type="EC" id="2.7.13.3"/>
    </reaction>
</comment>
<dbReference type="InterPro" id="IPR018060">
    <property type="entry name" value="HTH_AraC"/>
</dbReference>
<keyword evidence="5" id="KW-0804">Transcription</keyword>
<dbReference type="Gene3D" id="1.10.287.130">
    <property type="match status" value="1"/>
</dbReference>
<dbReference type="InterPro" id="IPR005467">
    <property type="entry name" value="His_kinase_dom"/>
</dbReference>
<dbReference type="SMART" id="SM00342">
    <property type="entry name" value="HTH_ARAC"/>
    <property type="match status" value="1"/>
</dbReference>
<evidence type="ECO:0000256" key="2">
    <source>
        <dbReference type="ARBA" id="ARBA00012438"/>
    </source>
</evidence>
<dbReference type="FunFam" id="1.10.287.130:FF:000045">
    <property type="entry name" value="Two-component system sensor histidine kinase/response regulator"/>
    <property type="match status" value="1"/>
</dbReference>
<evidence type="ECO:0000313" key="14">
    <source>
        <dbReference type="Proteomes" id="UP000032544"/>
    </source>
</evidence>
<dbReference type="InterPro" id="IPR004358">
    <property type="entry name" value="Sig_transdc_His_kin-like_C"/>
</dbReference>
<dbReference type="PROSITE" id="PS50110">
    <property type="entry name" value="RESPONSE_REGULATORY"/>
    <property type="match status" value="1"/>
</dbReference>
<dbReference type="SUPFAM" id="SSF46689">
    <property type="entry name" value="Homeodomain-like"/>
    <property type="match status" value="1"/>
</dbReference>
<feature type="modified residue" description="4-aspartylphosphate" evidence="6">
    <location>
        <position position="713"/>
    </location>
</feature>
<dbReference type="Gene3D" id="3.40.50.2300">
    <property type="match status" value="3"/>
</dbReference>
<keyword evidence="9" id="KW-0732">Signal</keyword>
<dbReference type="Pfam" id="PF00512">
    <property type="entry name" value="HisKA"/>
    <property type="match status" value="1"/>
</dbReference>
<evidence type="ECO:0000256" key="8">
    <source>
        <dbReference type="SAM" id="Phobius"/>
    </source>
</evidence>
<dbReference type="PROSITE" id="PS01124">
    <property type="entry name" value="HTH_ARAC_FAMILY_2"/>
    <property type="match status" value="1"/>
</dbReference>
<dbReference type="PANTHER" id="PTHR43547">
    <property type="entry name" value="TWO-COMPONENT HISTIDINE KINASE"/>
    <property type="match status" value="1"/>
</dbReference>
<dbReference type="SMART" id="SM00448">
    <property type="entry name" value="REC"/>
    <property type="match status" value="1"/>
</dbReference>
<dbReference type="Gene3D" id="3.30.565.10">
    <property type="entry name" value="Histidine kinase-like ATPase, C-terminal domain"/>
    <property type="match status" value="1"/>
</dbReference>
<evidence type="ECO:0000259" key="10">
    <source>
        <dbReference type="PROSITE" id="PS01124"/>
    </source>
</evidence>
<evidence type="ECO:0000256" key="1">
    <source>
        <dbReference type="ARBA" id="ARBA00000085"/>
    </source>
</evidence>
<feature type="domain" description="HTH araC/xylS-type" evidence="10">
    <location>
        <begin position="812"/>
        <end position="911"/>
    </location>
</feature>
<feature type="domain" description="Histidine kinase" evidence="11">
    <location>
        <begin position="400"/>
        <end position="617"/>
    </location>
</feature>
<keyword evidence="4" id="KW-0805">Transcription regulation</keyword>